<dbReference type="GO" id="GO:0005634">
    <property type="term" value="C:nucleus"/>
    <property type="evidence" value="ECO:0007669"/>
    <property type="project" value="TreeGrafter"/>
</dbReference>
<dbReference type="Gene3D" id="1.20.120.850">
    <property type="entry name" value="SWI2/SNF2 ATPases, N-terminal domain"/>
    <property type="match status" value="1"/>
</dbReference>
<accession>A0A4C1SNX5</accession>
<dbReference type="STRING" id="151549.A0A4C1SNX5"/>
<dbReference type="GO" id="GO:0007131">
    <property type="term" value="P:reciprocal meiotic recombination"/>
    <property type="evidence" value="ECO:0007669"/>
    <property type="project" value="TreeGrafter"/>
</dbReference>
<dbReference type="EMBL" id="BGZK01010757">
    <property type="protein sequence ID" value="GBP03933.1"/>
    <property type="molecule type" value="Genomic_DNA"/>
</dbReference>
<dbReference type="InterPro" id="IPR050496">
    <property type="entry name" value="SNF2_RAD54_helicase_repair"/>
</dbReference>
<dbReference type="OrthoDB" id="413460at2759"/>
<dbReference type="GO" id="GO:0045003">
    <property type="term" value="P:double-strand break repair via synthesis-dependent strand annealing"/>
    <property type="evidence" value="ECO:0007669"/>
    <property type="project" value="TreeGrafter"/>
</dbReference>
<dbReference type="AlphaFoldDB" id="A0A4C1SNX5"/>
<organism evidence="2 3">
    <name type="scientific">Eumeta variegata</name>
    <name type="common">Bagworm moth</name>
    <name type="synonym">Eumeta japonica</name>
    <dbReference type="NCBI Taxonomy" id="151549"/>
    <lineage>
        <taxon>Eukaryota</taxon>
        <taxon>Metazoa</taxon>
        <taxon>Ecdysozoa</taxon>
        <taxon>Arthropoda</taxon>
        <taxon>Hexapoda</taxon>
        <taxon>Insecta</taxon>
        <taxon>Pterygota</taxon>
        <taxon>Neoptera</taxon>
        <taxon>Endopterygota</taxon>
        <taxon>Lepidoptera</taxon>
        <taxon>Glossata</taxon>
        <taxon>Ditrysia</taxon>
        <taxon>Tineoidea</taxon>
        <taxon>Psychidae</taxon>
        <taxon>Oiketicinae</taxon>
        <taxon>Eumeta</taxon>
    </lineage>
</organism>
<feature type="compositionally biased region" description="Acidic residues" evidence="1">
    <location>
        <begin position="103"/>
        <end position="118"/>
    </location>
</feature>
<feature type="region of interest" description="Disordered" evidence="1">
    <location>
        <begin position="70"/>
        <end position="125"/>
    </location>
</feature>
<evidence type="ECO:0000313" key="2">
    <source>
        <dbReference type="EMBL" id="GBP03933.1"/>
    </source>
</evidence>
<proteinExistence type="predicted"/>
<dbReference type="GO" id="GO:0015616">
    <property type="term" value="F:DNA translocase activity"/>
    <property type="evidence" value="ECO:0007669"/>
    <property type="project" value="TreeGrafter"/>
</dbReference>
<dbReference type="PANTHER" id="PTHR45629:SF7">
    <property type="entry name" value="DNA EXCISION REPAIR PROTEIN ERCC-6-RELATED"/>
    <property type="match status" value="1"/>
</dbReference>
<dbReference type="InterPro" id="IPR027417">
    <property type="entry name" value="P-loop_NTPase"/>
</dbReference>
<reference evidence="2 3" key="1">
    <citation type="journal article" date="2019" name="Commun. Biol.">
        <title>The bagworm genome reveals a unique fibroin gene that provides high tensile strength.</title>
        <authorList>
            <person name="Kono N."/>
            <person name="Nakamura H."/>
            <person name="Ohtoshi R."/>
            <person name="Tomita M."/>
            <person name="Numata K."/>
            <person name="Arakawa K."/>
        </authorList>
    </citation>
    <scope>NUCLEOTIDE SEQUENCE [LARGE SCALE GENOMIC DNA]</scope>
</reference>
<sequence>AGSIEEKILQRQTYKKSLSSTIIDNNESEEKHFTRDDLKDLFSYESDTLSDTHNKLGKLANVSFVFHHRSQGEIKTKSIPGAKTNYSNNDDNDKINTSSNELSADEDEEDTENEEYDDSKDSDFE</sequence>
<dbReference type="SUPFAM" id="SSF52540">
    <property type="entry name" value="P-loop containing nucleoside triphosphate hydrolases"/>
    <property type="match status" value="1"/>
</dbReference>
<name>A0A4C1SNX5_EUMVA</name>
<gene>
    <name evidence="2" type="primary">okr</name>
    <name evidence="2" type="ORF">EVAR_73006_1</name>
</gene>
<feature type="compositionally biased region" description="Polar residues" evidence="1">
    <location>
        <begin position="84"/>
        <end position="102"/>
    </location>
</feature>
<feature type="non-terminal residue" evidence="2">
    <location>
        <position position="1"/>
    </location>
</feature>
<comment type="caution">
    <text evidence="2">The sequence shown here is derived from an EMBL/GenBank/DDBJ whole genome shotgun (WGS) entry which is preliminary data.</text>
</comment>
<evidence type="ECO:0000256" key="1">
    <source>
        <dbReference type="SAM" id="MobiDB-lite"/>
    </source>
</evidence>
<protein>
    <submittedName>
        <fullName evidence="2">DNA repair and recombination protein RAD54-like</fullName>
    </submittedName>
</protein>
<dbReference type="PANTHER" id="PTHR45629">
    <property type="entry name" value="SNF2/RAD54 FAMILY MEMBER"/>
    <property type="match status" value="1"/>
</dbReference>
<dbReference type="Proteomes" id="UP000299102">
    <property type="component" value="Unassembled WGS sequence"/>
</dbReference>
<keyword evidence="3" id="KW-1185">Reference proteome</keyword>
<evidence type="ECO:0000313" key="3">
    <source>
        <dbReference type="Proteomes" id="UP000299102"/>
    </source>
</evidence>
<dbReference type="Gene3D" id="3.40.50.300">
    <property type="entry name" value="P-loop containing nucleotide triphosphate hydrolases"/>
    <property type="match status" value="1"/>
</dbReference>